<name>A0A1G7Q2I9_9ACTN</name>
<reference evidence="2" key="1">
    <citation type="submission" date="2016-10" db="EMBL/GenBank/DDBJ databases">
        <authorList>
            <person name="Varghese N."/>
            <person name="Submissions S."/>
        </authorList>
    </citation>
    <scope>NUCLEOTIDE SEQUENCE [LARGE SCALE GENOMIC DNA]</scope>
    <source>
        <strain evidence="2">DSM 44268</strain>
    </source>
</reference>
<dbReference type="AlphaFoldDB" id="A0A1G7Q2I9"/>
<proteinExistence type="predicted"/>
<gene>
    <name evidence="1" type="ORF">SAMN05660662_3884</name>
</gene>
<accession>A0A1G7Q2I9</accession>
<evidence type="ECO:0000313" key="1">
    <source>
        <dbReference type="EMBL" id="SDF92782.1"/>
    </source>
</evidence>
<keyword evidence="2" id="KW-1185">Reference proteome</keyword>
<sequence>MLRRTDTLRLVALVLAGALVVAVVTWLALRARSADAPGADGVAPLPEGLMVGWQLDGRAVSQPTFRPGETHCEWGDALVLSLVWPAGADPAPDAHRSFVRDPGGVMDDFTVAPFVPDAELPDDAVATGYENDAGIELWLASDLATVFVVDGDTVEAWPALGAWTCA</sequence>
<dbReference type="OrthoDB" id="5183782at2"/>
<dbReference type="Proteomes" id="UP000199406">
    <property type="component" value="Unassembled WGS sequence"/>
</dbReference>
<evidence type="ECO:0000313" key="2">
    <source>
        <dbReference type="Proteomes" id="UP000199406"/>
    </source>
</evidence>
<organism evidence="1 2">
    <name type="scientific">Blastococcus aurantiacus</name>
    <dbReference type="NCBI Taxonomy" id="1550231"/>
    <lineage>
        <taxon>Bacteria</taxon>
        <taxon>Bacillati</taxon>
        <taxon>Actinomycetota</taxon>
        <taxon>Actinomycetes</taxon>
        <taxon>Geodermatophilales</taxon>
        <taxon>Geodermatophilaceae</taxon>
        <taxon>Blastococcus</taxon>
    </lineage>
</organism>
<dbReference type="EMBL" id="FNBT01000008">
    <property type="protein sequence ID" value="SDF92782.1"/>
    <property type="molecule type" value="Genomic_DNA"/>
</dbReference>
<dbReference type="RefSeq" id="WP_091770337.1">
    <property type="nucleotide sequence ID" value="NZ_FNBT01000008.1"/>
</dbReference>
<protein>
    <submittedName>
        <fullName evidence="1">Uncharacterized protein</fullName>
    </submittedName>
</protein>